<dbReference type="InterPro" id="IPR050360">
    <property type="entry name" value="MFS_Sugar_Transporters"/>
</dbReference>
<feature type="transmembrane region" description="Helical" evidence="7">
    <location>
        <begin position="439"/>
        <end position="464"/>
    </location>
</feature>
<keyword evidence="4 7" id="KW-1133">Transmembrane helix</keyword>
<feature type="transmembrane region" description="Helical" evidence="7">
    <location>
        <begin position="406"/>
        <end position="427"/>
    </location>
</feature>
<comment type="caution">
    <text evidence="9">The sequence shown here is derived from an EMBL/GenBank/DDBJ whole genome shotgun (WGS) entry which is preliminary data.</text>
</comment>
<dbReference type="PANTHER" id="PTHR48022">
    <property type="entry name" value="PLASTIDIC GLUCOSE TRANSPORTER 4"/>
    <property type="match status" value="1"/>
</dbReference>
<evidence type="ECO:0000313" key="9">
    <source>
        <dbReference type="EMBL" id="EKC97566.1"/>
    </source>
</evidence>
<feature type="region of interest" description="Disordered" evidence="6">
    <location>
        <begin position="1"/>
        <end position="25"/>
    </location>
</feature>
<feature type="transmembrane region" description="Helical" evidence="7">
    <location>
        <begin position="117"/>
        <end position="137"/>
    </location>
</feature>
<dbReference type="PROSITE" id="PS50850">
    <property type="entry name" value="MFS"/>
    <property type="match status" value="1"/>
</dbReference>
<dbReference type="SUPFAM" id="SSF103473">
    <property type="entry name" value="MFS general substrate transporter"/>
    <property type="match status" value="1"/>
</dbReference>
<dbReference type="InterPro" id="IPR036259">
    <property type="entry name" value="MFS_trans_sf"/>
</dbReference>
<dbReference type="Gene3D" id="1.20.1250.20">
    <property type="entry name" value="MFS general substrate transporter like domains"/>
    <property type="match status" value="1"/>
</dbReference>
<dbReference type="InParanoid" id="K1VEU1"/>
<feature type="transmembrane region" description="Helical" evidence="7">
    <location>
        <begin position="382"/>
        <end position="399"/>
    </location>
</feature>
<dbReference type="STRING" id="1220162.K1VEU1"/>
<keyword evidence="3 7" id="KW-0812">Transmembrane</keyword>
<evidence type="ECO:0000256" key="5">
    <source>
        <dbReference type="ARBA" id="ARBA00023136"/>
    </source>
</evidence>
<dbReference type="OrthoDB" id="6133115at2759"/>
<protein>
    <recommendedName>
        <fullName evidence="8">Major facilitator superfamily (MFS) profile domain-containing protein</fullName>
    </recommendedName>
</protein>
<evidence type="ECO:0000256" key="2">
    <source>
        <dbReference type="ARBA" id="ARBA00010992"/>
    </source>
</evidence>
<keyword evidence="5 7" id="KW-0472">Membrane</keyword>
<dbReference type="GO" id="GO:0005351">
    <property type="term" value="F:carbohydrate:proton symporter activity"/>
    <property type="evidence" value="ECO:0007669"/>
    <property type="project" value="TreeGrafter"/>
</dbReference>
<organism evidence="9 10">
    <name type="scientific">Trichosporon asahii var. asahii (strain CBS 8904)</name>
    <name type="common">Yeast</name>
    <dbReference type="NCBI Taxonomy" id="1220162"/>
    <lineage>
        <taxon>Eukaryota</taxon>
        <taxon>Fungi</taxon>
        <taxon>Dikarya</taxon>
        <taxon>Basidiomycota</taxon>
        <taxon>Agaricomycotina</taxon>
        <taxon>Tremellomycetes</taxon>
        <taxon>Trichosporonales</taxon>
        <taxon>Trichosporonaceae</taxon>
        <taxon>Trichosporon</taxon>
    </lineage>
</organism>
<name>K1VEU1_TRIAC</name>
<feature type="transmembrane region" description="Helical" evidence="7">
    <location>
        <begin position="170"/>
        <end position="191"/>
    </location>
</feature>
<dbReference type="HOGENOM" id="CLU_001265_30_13_1"/>
<dbReference type="Proteomes" id="UP000006757">
    <property type="component" value="Unassembled WGS sequence"/>
</dbReference>
<feature type="transmembrane region" description="Helical" evidence="7">
    <location>
        <begin position="340"/>
        <end position="362"/>
    </location>
</feature>
<keyword evidence="10" id="KW-1185">Reference proteome</keyword>
<dbReference type="EMBL" id="AMBO01000407">
    <property type="protein sequence ID" value="EKC97566.1"/>
    <property type="molecule type" value="Genomic_DNA"/>
</dbReference>
<dbReference type="InterPro" id="IPR005828">
    <property type="entry name" value="MFS_sugar_transport-like"/>
</dbReference>
<dbReference type="Pfam" id="PF00083">
    <property type="entry name" value="Sugar_tr"/>
    <property type="match status" value="1"/>
</dbReference>
<dbReference type="PANTHER" id="PTHR48022:SF79">
    <property type="entry name" value="LACTOSE PERMEASE, PUTATIVE (AFU_ORTHOLOGUE AFUA_6G01860)-RELATED"/>
    <property type="match status" value="1"/>
</dbReference>
<comment type="subcellular location">
    <subcellularLocation>
        <location evidence="1">Membrane</location>
        <topology evidence="1">Multi-pass membrane protein</topology>
    </subcellularLocation>
</comment>
<sequence>MSAPQAPLNAAPLTTSPAPSHDDIDKASVKHLDTAPEHAFEGEDERAVALRLARAADPGPPLFSPRGMQFVLCALVVCACSGDTGFDGTIMGAVNSMDQFHTFFGFDPQTGADKTGIVFGIYTVGQVCAFFPCVYFPDKIGRRYTMFGANLLLIAGALIAGFSRNMSMFLFGRFLVGVGCTTAGLAAKTYLSEVTSPWNRGRWMGLLNSFYYSKLSFPPREQADATVGQILASGVSIPLGRLTSNYSWRIPLILQCALGVINVAFVLFPPESPRWLYAKGNGQEAVRLLAHLHSRDNDVDSPLVRLELAEIEESISLQGADKRWWDFRPVFKTRAARYRFGLGLIVAVWGQLSGNGLITYFLPMLLKAAGITSPDRQRVLNFVNSVTSFAGALLGTSMVDYMGRRFLMLFAEISCACGMFIVAGLLSDAGPQNQTRANAGISFISYLIFGCFDVIGVVVIWLFVVETKQLSLEELDDVFASGSPKAMAAALHRRAKKAAKERQHAA</sequence>
<evidence type="ECO:0000256" key="3">
    <source>
        <dbReference type="ARBA" id="ARBA00022692"/>
    </source>
</evidence>
<accession>K1VEU1</accession>
<comment type="similarity">
    <text evidence="2">Belongs to the major facilitator superfamily. Sugar transporter (TC 2.A.1.1) family.</text>
</comment>
<dbReference type="InterPro" id="IPR020846">
    <property type="entry name" value="MFS_dom"/>
</dbReference>
<feature type="transmembrane region" description="Helical" evidence="7">
    <location>
        <begin position="143"/>
        <end position="163"/>
    </location>
</feature>
<dbReference type="GO" id="GO:0016020">
    <property type="term" value="C:membrane"/>
    <property type="evidence" value="ECO:0007669"/>
    <property type="project" value="UniProtKB-SubCell"/>
</dbReference>
<evidence type="ECO:0000259" key="8">
    <source>
        <dbReference type="PROSITE" id="PS50850"/>
    </source>
</evidence>
<evidence type="ECO:0000313" key="10">
    <source>
        <dbReference type="Proteomes" id="UP000006757"/>
    </source>
</evidence>
<feature type="transmembrane region" description="Helical" evidence="7">
    <location>
        <begin position="248"/>
        <end position="268"/>
    </location>
</feature>
<dbReference type="AlphaFoldDB" id="K1VEU1"/>
<feature type="domain" description="Major facilitator superfamily (MFS) profile" evidence="8">
    <location>
        <begin position="73"/>
        <end position="506"/>
    </location>
</feature>
<evidence type="ECO:0000256" key="1">
    <source>
        <dbReference type="ARBA" id="ARBA00004141"/>
    </source>
</evidence>
<evidence type="ECO:0000256" key="7">
    <source>
        <dbReference type="SAM" id="Phobius"/>
    </source>
</evidence>
<reference evidence="9 10" key="1">
    <citation type="journal article" date="2012" name="Eukaryot. Cell">
        <title>Genome sequence of the Trichosporon asahii environmental strain CBS 8904.</title>
        <authorList>
            <person name="Yang R.Y."/>
            <person name="Li H.T."/>
            <person name="Zhu H."/>
            <person name="Zhou G.P."/>
            <person name="Wang M."/>
            <person name="Wang L."/>
        </authorList>
    </citation>
    <scope>NUCLEOTIDE SEQUENCE [LARGE SCALE GENOMIC DNA]</scope>
    <source>
        <strain evidence="9 10">CBS 8904</strain>
    </source>
</reference>
<dbReference type="OMA" id="IYLFMVI"/>
<gene>
    <name evidence="9" type="ORF">A1Q2_08104</name>
</gene>
<evidence type="ECO:0000256" key="4">
    <source>
        <dbReference type="ARBA" id="ARBA00022989"/>
    </source>
</evidence>
<dbReference type="eggNOG" id="KOG0254">
    <property type="taxonomic scope" value="Eukaryota"/>
</dbReference>
<proteinExistence type="inferred from homology"/>
<evidence type="ECO:0000256" key="6">
    <source>
        <dbReference type="SAM" id="MobiDB-lite"/>
    </source>
</evidence>